<dbReference type="PROSITE" id="PS00107">
    <property type="entry name" value="PROTEIN_KINASE_ATP"/>
    <property type="match status" value="1"/>
</dbReference>
<dbReference type="SUPFAM" id="SSF69304">
    <property type="entry name" value="Tricorn protease N-terminal domain"/>
    <property type="match status" value="1"/>
</dbReference>
<dbReference type="InterPro" id="IPR017441">
    <property type="entry name" value="Protein_kinase_ATP_BS"/>
</dbReference>
<dbReference type="CDD" id="cd14014">
    <property type="entry name" value="STKc_PknB_like"/>
    <property type="match status" value="1"/>
</dbReference>
<evidence type="ECO:0000256" key="3">
    <source>
        <dbReference type="ARBA" id="ARBA00022777"/>
    </source>
</evidence>
<organism evidence="9">
    <name type="scientific">Bellilinea caldifistulae</name>
    <dbReference type="NCBI Taxonomy" id="360411"/>
    <lineage>
        <taxon>Bacteria</taxon>
        <taxon>Bacillati</taxon>
        <taxon>Chloroflexota</taxon>
        <taxon>Anaerolineae</taxon>
        <taxon>Anaerolineales</taxon>
        <taxon>Anaerolineaceae</taxon>
        <taxon>Bellilinea</taxon>
    </lineage>
</organism>
<sequence>MPLAAGTVLNNRYRIVSILGQGGMGSVYQAMDENLGIAVAVKENLFLTDEYARQFQREANILASLRHPNLPRVGDYFTIPGQGQYLIMDYIDGEDLRQRIERLGTLPEEEVILIGVAICDALHYLHTRTPPIIHRDIKPGNIKITPEGQIALVDFGLAKVMSGNQQTTTGARAMTPGYSPPEQYGTAPTDPRTDIYSLGATLYACLTGTIPEDGLSRATGKAELTPVREFAPKTSRKLAAVIEKALAIDPDDRYQTALEFKQALLNASEIDRPPISQITVTPPPIQNLLPSSEALPASEEESQPVAVMDPMLKRRTSKPVARRRRNNGLLPFSLLLASVLTIFFIVEPGVPLALRSALFPALPSPTLFVNFATATQPIAFVPPPTTTPTDTPAPPPTSTPTPDPTHTPTPTVTLSPSPTALGGSGQIAFASNRTGLMQIWLMNSDGTQQRPLTNMPDGACQPTWSPDGQKLAFISPCAGRRDQYENAKIYILDLTSSTDPLPLPLPASPASDYDPAWSPDGNRIAFTSTRAGNPDIYVYNFLDGSLKQLTSERYVEKQPAWSPTGTQIAYVRELVYGQIWIMADSGQFQNRFSLSGEVNDLWPQWVPDGTIILYSQLKSDGIPNLFALRYEDRFTTRAVRIPPRGQPDPGPVAQVSVSPDGNWLAFEGWPDGRNHDIYLMTINGANLTRLTTDKDFDFGPTWRPSLKP</sequence>
<dbReference type="InterPro" id="IPR011009">
    <property type="entry name" value="Kinase-like_dom_sf"/>
</dbReference>
<gene>
    <name evidence="9" type="ORF">ENT17_07040</name>
</gene>
<dbReference type="InterPro" id="IPR000719">
    <property type="entry name" value="Prot_kinase_dom"/>
</dbReference>
<accession>A0A7C4KZV0</accession>
<evidence type="ECO:0000313" key="9">
    <source>
        <dbReference type="EMBL" id="HGS87360.1"/>
    </source>
</evidence>
<dbReference type="Gene3D" id="1.10.510.10">
    <property type="entry name" value="Transferase(Phosphotransferase) domain 1"/>
    <property type="match status" value="1"/>
</dbReference>
<feature type="compositionally biased region" description="Pro residues" evidence="6">
    <location>
        <begin position="380"/>
        <end position="407"/>
    </location>
</feature>
<keyword evidence="4 5" id="KW-0067">ATP-binding</keyword>
<evidence type="ECO:0000256" key="4">
    <source>
        <dbReference type="ARBA" id="ARBA00022840"/>
    </source>
</evidence>
<dbReference type="GO" id="GO:0004674">
    <property type="term" value="F:protein serine/threonine kinase activity"/>
    <property type="evidence" value="ECO:0007669"/>
    <property type="project" value="TreeGrafter"/>
</dbReference>
<feature type="transmembrane region" description="Helical" evidence="7">
    <location>
        <begin position="328"/>
        <end position="346"/>
    </location>
</feature>
<dbReference type="Gene3D" id="2.120.10.30">
    <property type="entry name" value="TolB, C-terminal domain"/>
    <property type="match status" value="2"/>
</dbReference>
<evidence type="ECO:0000256" key="7">
    <source>
        <dbReference type="SAM" id="Phobius"/>
    </source>
</evidence>
<evidence type="ECO:0000259" key="8">
    <source>
        <dbReference type="PROSITE" id="PS50011"/>
    </source>
</evidence>
<dbReference type="InterPro" id="IPR011659">
    <property type="entry name" value="WD40"/>
</dbReference>
<dbReference type="Pfam" id="PF07676">
    <property type="entry name" value="PD40"/>
    <property type="match status" value="4"/>
</dbReference>
<keyword evidence="1" id="KW-0808">Transferase</keyword>
<evidence type="ECO:0000256" key="5">
    <source>
        <dbReference type="PROSITE-ProRule" id="PRU10141"/>
    </source>
</evidence>
<feature type="binding site" evidence="5">
    <location>
        <position position="42"/>
    </location>
    <ligand>
        <name>ATP</name>
        <dbReference type="ChEBI" id="CHEBI:30616"/>
    </ligand>
</feature>
<keyword evidence="3 9" id="KW-0418">Kinase</keyword>
<comment type="caution">
    <text evidence="9">The sequence shown here is derived from an EMBL/GenBank/DDBJ whole genome shotgun (WGS) entry which is preliminary data.</text>
</comment>
<proteinExistence type="predicted"/>
<dbReference type="PANTHER" id="PTHR43289">
    <property type="entry name" value="MITOGEN-ACTIVATED PROTEIN KINASE KINASE KINASE 20-RELATED"/>
    <property type="match status" value="1"/>
</dbReference>
<feature type="region of interest" description="Disordered" evidence="6">
    <location>
        <begin position="168"/>
        <end position="187"/>
    </location>
</feature>
<dbReference type="PANTHER" id="PTHR43289:SF34">
    <property type="entry name" value="SERINE_THREONINE-PROTEIN KINASE YBDM-RELATED"/>
    <property type="match status" value="1"/>
</dbReference>
<protein>
    <submittedName>
        <fullName evidence="9">Serine/threonine-protein kinase</fullName>
    </submittedName>
</protein>
<dbReference type="Gene3D" id="3.30.200.20">
    <property type="entry name" value="Phosphorylase Kinase, domain 1"/>
    <property type="match status" value="1"/>
</dbReference>
<keyword evidence="7" id="KW-1133">Transmembrane helix</keyword>
<evidence type="ECO:0000256" key="1">
    <source>
        <dbReference type="ARBA" id="ARBA00022679"/>
    </source>
</evidence>
<evidence type="ECO:0000256" key="2">
    <source>
        <dbReference type="ARBA" id="ARBA00022741"/>
    </source>
</evidence>
<dbReference type="SMART" id="SM00220">
    <property type="entry name" value="S_TKc"/>
    <property type="match status" value="1"/>
</dbReference>
<dbReference type="Gene3D" id="2.120.10.60">
    <property type="entry name" value="Tricorn protease N-terminal domain"/>
    <property type="match status" value="1"/>
</dbReference>
<feature type="domain" description="Protein kinase" evidence="8">
    <location>
        <begin position="13"/>
        <end position="265"/>
    </location>
</feature>
<dbReference type="SUPFAM" id="SSF56112">
    <property type="entry name" value="Protein kinase-like (PK-like)"/>
    <property type="match status" value="1"/>
</dbReference>
<dbReference type="EMBL" id="DSXR01000074">
    <property type="protein sequence ID" value="HGS87360.1"/>
    <property type="molecule type" value="Genomic_DNA"/>
</dbReference>
<evidence type="ECO:0000256" key="6">
    <source>
        <dbReference type="SAM" id="MobiDB-lite"/>
    </source>
</evidence>
<dbReference type="GO" id="GO:0005524">
    <property type="term" value="F:ATP binding"/>
    <property type="evidence" value="ECO:0007669"/>
    <property type="project" value="UniProtKB-UniRule"/>
</dbReference>
<dbReference type="Pfam" id="PF00069">
    <property type="entry name" value="Pkinase"/>
    <property type="match status" value="1"/>
</dbReference>
<dbReference type="PROSITE" id="PS50011">
    <property type="entry name" value="PROTEIN_KINASE_DOM"/>
    <property type="match status" value="1"/>
</dbReference>
<keyword evidence="7" id="KW-0472">Membrane</keyword>
<keyword evidence="7" id="KW-0812">Transmembrane</keyword>
<dbReference type="InterPro" id="IPR011042">
    <property type="entry name" value="6-blade_b-propeller_TolB-like"/>
</dbReference>
<dbReference type="AlphaFoldDB" id="A0A7C4KZV0"/>
<feature type="region of interest" description="Disordered" evidence="6">
    <location>
        <begin position="380"/>
        <end position="418"/>
    </location>
</feature>
<name>A0A7C4KZV0_9CHLR</name>
<keyword evidence="2 5" id="KW-0547">Nucleotide-binding</keyword>
<reference evidence="9" key="1">
    <citation type="journal article" date="2020" name="mSystems">
        <title>Genome- and Community-Level Interaction Insights into Carbon Utilization and Element Cycling Functions of Hydrothermarchaeota in Hydrothermal Sediment.</title>
        <authorList>
            <person name="Zhou Z."/>
            <person name="Liu Y."/>
            <person name="Xu W."/>
            <person name="Pan J."/>
            <person name="Luo Z.H."/>
            <person name="Li M."/>
        </authorList>
    </citation>
    <scope>NUCLEOTIDE SEQUENCE [LARGE SCALE GENOMIC DNA]</scope>
    <source>
        <strain evidence="9">SpSt-556</strain>
    </source>
</reference>
<feature type="compositionally biased region" description="Low complexity" evidence="6">
    <location>
        <begin position="408"/>
        <end position="418"/>
    </location>
</feature>